<proteinExistence type="inferred from homology"/>
<evidence type="ECO:0000256" key="1">
    <source>
        <dbReference type="PROSITE-ProRule" id="PRU01379"/>
    </source>
</evidence>
<comment type="caution">
    <text evidence="1">Lacks conserved residue(s) required for the propagation of feature annotation.</text>
</comment>
<protein>
    <submittedName>
        <fullName evidence="3">M14 family zinc carboxypeptidase</fullName>
    </submittedName>
</protein>
<dbReference type="Proteomes" id="UP001259492">
    <property type="component" value="Unassembled WGS sequence"/>
</dbReference>
<name>A0ABU2YKY2_9FLAO</name>
<dbReference type="EMBL" id="JAVRIA010000004">
    <property type="protein sequence ID" value="MDT0558717.1"/>
    <property type="molecule type" value="Genomic_DNA"/>
</dbReference>
<keyword evidence="3" id="KW-0378">Hydrolase</keyword>
<evidence type="ECO:0000313" key="3">
    <source>
        <dbReference type="EMBL" id="MDT0558717.1"/>
    </source>
</evidence>
<gene>
    <name evidence="3" type="ORF">RM697_08665</name>
</gene>
<dbReference type="GO" id="GO:0004180">
    <property type="term" value="F:carboxypeptidase activity"/>
    <property type="evidence" value="ECO:0007669"/>
    <property type="project" value="UniProtKB-KW"/>
</dbReference>
<dbReference type="InterPro" id="IPR000834">
    <property type="entry name" value="Peptidase_M14"/>
</dbReference>
<organism evidence="3 4">
    <name type="scientific">Microcosmobacter mediterraneus</name>
    <dbReference type="NCBI Taxonomy" id="3075607"/>
    <lineage>
        <taxon>Bacteria</taxon>
        <taxon>Pseudomonadati</taxon>
        <taxon>Bacteroidota</taxon>
        <taxon>Flavobacteriia</taxon>
        <taxon>Flavobacteriales</taxon>
        <taxon>Flavobacteriaceae</taxon>
        <taxon>Microcosmobacter</taxon>
    </lineage>
</organism>
<reference evidence="3 4" key="1">
    <citation type="submission" date="2023-09" db="EMBL/GenBank/DDBJ databases">
        <authorList>
            <person name="Rey-Velasco X."/>
        </authorList>
    </citation>
    <scope>NUCLEOTIDE SEQUENCE [LARGE SCALE GENOMIC DNA]</scope>
    <source>
        <strain evidence="3 4">W332</strain>
    </source>
</reference>
<dbReference type="PROSITE" id="PS52035">
    <property type="entry name" value="PEPTIDASE_M14"/>
    <property type="match status" value="1"/>
</dbReference>
<sequence>MNANFLQSTFNNHYQKQLSHRYICNDHIIPILEKLPADFSCLEIGRSVKDEPIFSVRFGSGSLKILMWSQMHGNESTTTKAIFDLFSVISSNKNAFKSILQTCDITIIPILNPDGARVYTRVNANAIDLNRDAKDFSQPESKVLRQVFDTLKPDFCFNLHGQRTIFSVTNKNSATLSFLAPAEDKKRSVTKTRIVAMSIIANIYKYHNYQLEDQIGRYDDTYNDNCVGDTFQSLGVPTVLFEAGHFKNDYVREKTRQFIFESLCVALQEISKGIDTSVYKDYFKIPENEKFRYDVIIKNTSLNGEVTSIAIQYVEQLHKNKVQFIPQVVDLDIGSQYKGHFEIDAKGNTVLTHESKSLFQGYENDFVLINNEKYALKA</sequence>
<accession>A0ABU2YKY2</accession>
<evidence type="ECO:0000259" key="2">
    <source>
        <dbReference type="PROSITE" id="PS52035"/>
    </source>
</evidence>
<evidence type="ECO:0000313" key="4">
    <source>
        <dbReference type="Proteomes" id="UP001259492"/>
    </source>
</evidence>
<dbReference type="Pfam" id="PF00246">
    <property type="entry name" value="Peptidase_M14"/>
    <property type="match status" value="1"/>
</dbReference>
<dbReference type="Gene3D" id="3.40.630.10">
    <property type="entry name" value="Zn peptidases"/>
    <property type="match status" value="1"/>
</dbReference>
<feature type="domain" description="Peptidase M14" evidence="2">
    <location>
        <begin position="13"/>
        <end position="314"/>
    </location>
</feature>
<keyword evidence="3" id="KW-0121">Carboxypeptidase</keyword>
<keyword evidence="3" id="KW-0645">Protease</keyword>
<dbReference type="SUPFAM" id="SSF53187">
    <property type="entry name" value="Zn-dependent exopeptidases"/>
    <property type="match status" value="1"/>
</dbReference>
<keyword evidence="4" id="KW-1185">Reference proteome</keyword>
<comment type="similarity">
    <text evidence="1">Belongs to the peptidase M14 family.</text>
</comment>
<dbReference type="RefSeq" id="WP_311427482.1">
    <property type="nucleotide sequence ID" value="NZ_JAVRIA010000004.1"/>
</dbReference>
<comment type="caution">
    <text evidence="3">The sequence shown here is derived from an EMBL/GenBank/DDBJ whole genome shotgun (WGS) entry which is preliminary data.</text>
</comment>